<dbReference type="AlphaFoldDB" id="A0A7V1PWE7"/>
<keyword evidence="5 8" id="KW-0418">Kinase</keyword>
<evidence type="ECO:0000256" key="6">
    <source>
        <dbReference type="ARBA" id="ARBA00023012"/>
    </source>
</evidence>
<dbReference type="Pfam" id="PF13185">
    <property type="entry name" value="GAF_2"/>
    <property type="match status" value="1"/>
</dbReference>
<evidence type="ECO:0000256" key="1">
    <source>
        <dbReference type="ARBA" id="ARBA00000085"/>
    </source>
</evidence>
<organism evidence="8">
    <name type="scientific">Caldithrix abyssi</name>
    <dbReference type="NCBI Taxonomy" id="187145"/>
    <lineage>
        <taxon>Bacteria</taxon>
        <taxon>Pseudomonadati</taxon>
        <taxon>Calditrichota</taxon>
        <taxon>Calditrichia</taxon>
        <taxon>Calditrichales</taxon>
        <taxon>Calditrichaceae</taxon>
        <taxon>Caldithrix</taxon>
    </lineage>
</organism>
<dbReference type="PANTHER" id="PTHR43711:SF1">
    <property type="entry name" value="HISTIDINE KINASE 1"/>
    <property type="match status" value="1"/>
</dbReference>
<evidence type="ECO:0000313" key="8">
    <source>
        <dbReference type="EMBL" id="HED11971.1"/>
    </source>
</evidence>
<keyword evidence="3" id="KW-0597">Phosphoprotein</keyword>
<dbReference type="SMART" id="SM00388">
    <property type="entry name" value="HisKA"/>
    <property type="match status" value="1"/>
</dbReference>
<dbReference type="SMART" id="SM00065">
    <property type="entry name" value="GAF"/>
    <property type="match status" value="2"/>
</dbReference>
<evidence type="ECO:0000256" key="2">
    <source>
        <dbReference type="ARBA" id="ARBA00012438"/>
    </source>
</evidence>
<dbReference type="Gene3D" id="3.30.565.10">
    <property type="entry name" value="Histidine kinase-like ATPase, C-terminal domain"/>
    <property type="match status" value="1"/>
</dbReference>
<dbReference type="Pfam" id="PF01590">
    <property type="entry name" value="GAF"/>
    <property type="match status" value="1"/>
</dbReference>
<gene>
    <name evidence="8" type="ORF">ENJ10_14870</name>
</gene>
<dbReference type="PANTHER" id="PTHR43711">
    <property type="entry name" value="TWO-COMPONENT HISTIDINE KINASE"/>
    <property type="match status" value="1"/>
</dbReference>
<name>A0A7V1PWE7_CALAY</name>
<dbReference type="PRINTS" id="PR00344">
    <property type="entry name" value="BCTRLSENSOR"/>
</dbReference>
<dbReference type="InterPro" id="IPR029016">
    <property type="entry name" value="GAF-like_dom_sf"/>
</dbReference>
<dbReference type="SUPFAM" id="SSF55781">
    <property type="entry name" value="GAF domain-like"/>
    <property type="match status" value="2"/>
</dbReference>
<evidence type="ECO:0000256" key="3">
    <source>
        <dbReference type="ARBA" id="ARBA00022553"/>
    </source>
</evidence>
<dbReference type="Gene3D" id="1.10.287.130">
    <property type="match status" value="1"/>
</dbReference>
<reference evidence="8" key="1">
    <citation type="journal article" date="2020" name="mSystems">
        <title>Genome- and Community-Level Interaction Insights into Carbon Utilization and Element Cycling Functions of Hydrothermarchaeota in Hydrothermal Sediment.</title>
        <authorList>
            <person name="Zhou Z."/>
            <person name="Liu Y."/>
            <person name="Xu W."/>
            <person name="Pan J."/>
            <person name="Luo Z.H."/>
            <person name="Li M."/>
        </authorList>
    </citation>
    <scope>NUCLEOTIDE SEQUENCE [LARGE SCALE GENOMIC DNA]</scope>
    <source>
        <strain evidence="8">HyVt-456</strain>
    </source>
</reference>
<protein>
    <recommendedName>
        <fullName evidence="2">histidine kinase</fullName>
        <ecNumber evidence="2">2.7.13.3</ecNumber>
    </recommendedName>
</protein>
<dbReference type="InterPro" id="IPR003661">
    <property type="entry name" value="HisK_dim/P_dom"/>
</dbReference>
<accession>A0A7V1PWE7</accession>
<feature type="domain" description="Histidine kinase" evidence="7">
    <location>
        <begin position="373"/>
        <end position="580"/>
    </location>
</feature>
<dbReference type="InterPro" id="IPR003594">
    <property type="entry name" value="HATPase_dom"/>
</dbReference>
<dbReference type="SMART" id="SM00387">
    <property type="entry name" value="HATPase_c"/>
    <property type="match status" value="1"/>
</dbReference>
<evidence type="ECO:0000256" key="4">
    <source>
        <dbReference type="ARBA" id="ARBA00022679"/>
    </source>
</evidence>
<dbReference type="CDD" id="cd00075">
    <property type="entry name" value="HATPase"/>
    <property type="match status" value="1"/>
</dbReference>
<evidence type="ECO:0000259" key="7">
    <source>
        <dbReference type="PROSITE" id="PS50109"/>
    </source>
</evidence>
<dbReference type="InterPro" id="IPR004358">
    <property type="entry name" value="Sig_transdc_His_kin-like_C"/>
</dbReference>
<proteinExistence type="predicted"/>
<dbReference type="InterPro" id="IPR005467">
    <property type="entry name" value="His_kinase_dom"/>
</dbReference>
<keyword evidence="4" id="KW-0808">Transferase</keyword>
<dbReference type="PROSITE" id="PS50109">
    <property type="entry name" value="HIS_KIN"/>
    <property type="match status" value="1"/>
</dbReference>
<dbReference type="Pfam" id="PF02518">
    <property type="entry name" value="HATPase_c"/>
    <property type="match status" value="1"/>
</dbReference>
<dbReference type="SUPFAM" id="SSF55874">
    <property type="entry name" value="ATPase domain of HSP90 chaperone/DNA topoisomerase II/histidine kinase"/>
    <property type="match status" value="1"/>
</dbReference>
<dbReference type="InterPro" id="IPR036890">
    <property type="entry name" value="HATPase_C_sf"/>
</dbReference>
<dbReference type="EMBL" id="DRLD01000423">
    <property type="protein sequence ID" value="HED11971.1"/>
    <property type="molecule type" value="Genomic_DNA"/>
</dbReference>
<sequence length="580" mass="64727">MDTSQEIAQLQKELARKKLEMDSIQHIGQALSSELNIERLLMVVIREVNTLMHAERGTFYIVDQEKGELWSKIAQDAEITEIRLKIGVGIAGHVAKTGEVINIPDAYKDDRFNPAIDKKTGYKTRSILCMPIFEATTDQSRKRAIIGVLQILNKQDGVFEAEDEEMLASMASQIAIALNNSSLYSKLEKKLNELDLLFELEREVNKAASLDELLSISIDKIVTTMGVEAGLITLRDPKSGEFNSRVVKNIAPAVLTDLHFSGESGIVGQVVKSGEIYVTNNTSEDPQFKQAFGDKIGMEIRQVACVPLLIDDAVIGVLELLNKSGRDDYFSRDDERLLASITSQISRTIETFRLREEKIKAERLSAIGNMMSTIVHDLRTPMNNIYGFVDLLKEEEDAEARREYADIVIQQIKFLTNMTTDVLDFAKGKSSVLPVKCAVNKILDDFEKFFKDDVVKKGYEFHTECNVASMIYVDPEKIQRIFMNIMKNALEAMPPGGRFSITAGQEGDAVVFALTDNGSGIPPEIQDKLFDSFVTSGKKGGTGLGLAIVKKLIEEQKGRIEVESRVNEGTSFKIYFPKLQ</sequence>
<dbReference type="Pfam" id="PF00512">
    <property type="entry name" value="HisKA"/>
    <property type="match status" value="1"/>
</dbReference>
<comment type="catalytic activity">
    <reaction evidence="1">
        <text>ATP + protein L-histidine = ADP + protein N-phospho-L-histidine.</text>
        <dbReference type="EC" id="2.7.13.3"/>
    </reaction>
</comment>
<dbReference type="InterPro" id="IPR050736">
    <property type="entry name" value="Sensor_HK_Regulatory"/>
</dbReference>
<dbReference type="Proteomes" id="UP000886005">
    <property type="component" value="Unassembled WGS sequence"/>
</dbReference>
<comment type="caution">
    <text evidence="8">The sequence shown here is derived from an EMBL/GenBank/DDBJ whole genome shotgun (WGS) entry which is preliminary data.</text>
</comment>
<dbReference type="GO" id="GO:0000155">
    <property type="term" value="F:phosphorelay sensor kinase activity"/>
    <property type="evidence" value="ECO:0007669"/>
    <property type="project" value="InterPro"/>
</dbReference>
<dbReference type="EC" id="2.7.13.3" evidence="2"/>
<dbReference type="Gene3D" id="3.30.450.40">
    <property type="match status" value="2"/>
</dbReference>
<keyword evidence="6" id="KW-0902">Two-component regulatory system</keyword>
<dbReference type="CDD" id="cd00082">
    <property type="entry name" value="HisKA"/>
    <property type="match status" value="1"/>
</dbReference>
<dbReference type="InterPro" id="IPR036097">
    <property type="entry name" value="HisK_dim/P_sf"/>
</dbReference>
<dbReference type="InterPro" id="IPR003018">
    <property type="entry name" value="GAF"/>
</dbReference>
<evidence type="ECO:0000256" key="5">
    <source>
        <dbReference type="ARBA" id="ARBA00022777"/>
    </source>
</evidence>
<dbReference type="SUPFAM" id="SSF47384">
    <property type="entry name" value="Homodimeric domain of signal transducing histidine kinase"/>
    <property type="match status" value="1"/>
</dbReference>